<keyword evidence="7" id="KW-0862">Zinc</keyword>
<evidence type="ECO:0000313" key="14">
    <source>
        <dbReference type="EMBL" id="ATX65512.1"/>
    </source>
</evidence>
<dbReference type="Proteomes" id="UP000228948">
    <property type="component" value="Chromosome"/>
</dbReference>
<evidence type="ECO:0000313" key="15">
    <source>
        <dbReference type="Proteomes" id="UP000228948"/>
    </source>
</evidence>
<dbReference type="STRING" id="441209.GCA_001870665_00392"/>
<evidence type="ECO:0000256" key="7">
    <source>
        <dbReference type="ARBA" id="ARBA00022833"/>
    </source>
</evidence>
<evidence type="ECO:0000259" key="13">
    <source>
        <dbReference type="Pfam" id="PF08291"/>
    </source>
</evidence>
<keyword evidence="4" id="KW-0479">Metal-binding</keyword>
<comment type="cofactor">
    <cofactor evidence="1">
        <name>Zn(2+)</name>
        <dbReference type="ChEBI" id="CHEBI:29105"/>
    </cofactor>
</comment>
<gene>
    <name evidence="14" type="ORF">BG454_06470</name>
</gene>
<dbReference type="GO" id="GO:0046872">
    <property type="term" value="F:metal ion binding"/>
    <property type="evidence" value="ECO:0007669"/>
    <property type="project" value="UniProtKB-KW"/>
</dbReference>
<evidence type="ECO:0000256" key="3">
    <source>
        <dbReference type="ARBA" id="ARBA00022670"/>
    </source>
</evidence>
<dbReference type="GO" id="GO:0071555">
    <property type="term" value="P:cell wall organization"/>
    <property type="evidence" value="ECO:0007669"/>
    <property type="project" value="UniProtKB-KW"/>
</dbReference>
<dbReference type="AlphaFoldDB" id="A0A2K8K7S2"/>
<evidence type="ECO:0000256" key="6">
    <source>
        <dbReference type="ARBA" id="ARBA00022801"/>
    </source>
</evidence>
<feature type="domain" description="Peptidase M15A C-terminal" evidence="13">
    <location>
        <begin position="23"/>
        <end position="123"/>
    </location>
</feature>
<comment type="similarity">
    <text evidence="10">Belongs to the peptidase M15 family.</text>
</comment>
<evidence type="ECO:0000256" key="2">
    <source>
        <dbReference type="ARBA" id="ARBA00004776"/>
    </source>
</evidence>
<keyword evidence="12" id="KW-0472">Membrane</keyword>
<keyword evidence="15" id="KW-1185">Reference proteome</keyword>
<keyword evidence="9" id="KW-0961">Cell wall biogenesis/degradation</keyword>
<keyword evidence="12" id="KW-0812">Transmembrane</keyword>
<dbReference type="PANTHER" id="PTHR37425:SF1">
    <property type="entry name" value="OUTER MEMBRANE PROTEIN"/>
    <property type="match status" value="1"/>
</dbReference>
<protein>
    <recommendedName>
        <fullName evidence="11">Murein endopeptidase K</fullName>
    </recommendedName>
</protein>
<evidence type="ECO:0000256" key="10">
    <source>
        <dbReference type="ARBA" id="ARBA00093448"/>
    </source>
</evidence>
<dbReference type="SUPFAM" id="SSF55166">
    <property type="entry name" value="Hedgehog/DD-peptidase"/>
    <property type="match status" value="1"/>
</dbReference>
<dbReference type="RefSeq" id="WP_071479569.1">
    <property type="nucleotide sequence ID" value="NZ_CP024899.1"/>
</dbReference>
<sequence>MSDPIRSFRHFRDVPDGLWRWKNFSPAEIACRGTGQLKLHPEALDKLQALRDRLGKPLIVRSAYRSPEHNRNVGGAPRSKHMDGTAFDIAMSNHDPLAFEAAAREVGFLGFGFYPRSGFIHLDLGPGRVWGERFPVRATAFAAETPPAREAIAQSRTLKGTGAAGVATVGAAGVEVAQEVLAEAQGAILPLVPHLDILRWLFIALALGGIAVAVWARMDDWKKGLR</sequence>
<evidence type="ECO:0000256" key="11">
    <source>
        <dbReference type="ARBA" id="ARBA00093666"/>
    </source>
</evidence>
<reference evidence="14 15" key="1">
    <citation type="submission" date="2017-11" db="EMBL/GenBank/DDBJ databases">
        <title>Revised Sequence and Annotation of the Rhodobaca barguzinensis strain alga05 Genome.</title>
        <authorList>
            <person name="Kopejtka K."/>
            <person name="Tomasch J.M."/>
            <person name="Bunk B."/>
            <person name="Koblizek M."/>
        </authorList>
    </citation>
    <scope>NUCLEOTIDE SEQUENCE [LARGE SCALE GENOMIC DNA]</scope>
    <source>
        <strain evidence="15">alga05</strain>
    </source>
</reference>
<dbReference type="GO" id="GO:0008237">
    <property type="term" value="F:metallopeptidase activity"/>
    <property type="evidence" value="ECO:0007669"/>
    <property type="project" value="UniProtKB-KW"/>
</dbReference>
<name>A0A2K8K7S2_9RHOB</name>
<dbReference type="GO" id="GO:0006508">
    <property type="term" value="P:proteolysis"/>
    <property type="evidence" value="ECO:0007669"/>
    <property type="project" value="UniProtKB-KW"/>
</dbReference>
<evidence type="ECO:0000256" key="12">
    <source>
        <dbReference type="SAM" id="Phobius"/>
    </source>
</evidence>
<dbReference type="KEGG" id="rbg:BG454_06470"/>
<keyword evidence="5" id="KW-0732">Signal</keyword>
<dbReference type="InterPro" id="IPR010275">
    <property type="entry name" value="MepK"/>
</dbReference>
<evidence type="ECO:0000256" key="8">
    <source>
        <dbReference type="ARBA" id="ARBA00023049"/>
    </source>
</evidence>
<dbReference type="EMBL" id="CP024899">
    <property type="protein sequence ID" value="ATX65512.1"/>
    <property type="molecule type" value="Genomic_DNA"/>
</dbReference>
<evidence type="ECO:0000256" key="9">
    <source>
        <dbReference type="ARBA" id="ARBA00023316"/>
    </source>
</evidence>
<evidence type="ECO:0000256" key="4">
    <source>
        <dbReference type="ARBA" id="ARBA00022723"/>
    </source>
</evidence>
<dbReference type="Gene3D" id="3.30.1380.10">
    <property type="match status" value="1"/>
</dbReference>
<dbReference type="Pfam" id="PF08291">
    <property type="entry name" value="Peptidase_M15_3"/>
    <property type="match status" value="1"/>
</dbReference>
<dbReference type="OrthoDB" id="7618790at2"/>
<organism evidence="14 15">
    <name type="scientific">Roseinatronobacter bogoriensis subsp. barguzinensis</name>
    <dbReference type="NCBI Taxonomy" id="441209"/>
    <lineage>
        <taxon>Bacteria</taxon>
        <taxon>Pseudomonadati</taxon>
        <taxon>Pseudomonadota</taxon>
        <taxon>Alphaproteobacteria</taxon>
        <taxon>Rhodobacterales</taxon>
        <taxon>Paracoccaceae</taxon>
        <taxon>Roseinatronobacter</taxon>
    </lineage>
</organism>
<keyword evidence="12" id="KW-1133">Transmembrane helix</keyword>
<comment type="pathway">
    <text evidence="2">Cell wall biogenesis; cell wall polysaccharide biosynthesis.</text>
</comment>
<evidence type="ECO:0000256" key="5">
    <source>
        <dbReference type="ARBA" id="ARBA00022729"/>
    </source>
</evidence>
<keyword evidence="3" id="KW-0645">Protease</keyword>
<feature type="transmembrane region" description="Helical" evidence="12">
    <location>
        <begin position="197"/>
        <end position="216"/>
    </location>
</feature>
<accession>A0A2K8K7S2</accession>
<dbReference type="InterPro" id="IPR009045">
    <property type="entry name" value="Zn_M74/Hedgehog-like"/>
</dbReference>
<keyword evidence="6" id="KW-0378">Hydrolase</keyword>
<keyword evidence="8" id="KW-0482">Metalloprotease</keyword>
<dbReference type="InterPro" id="IPR013230">
    <property type="entry name" value="Peptidase_M15A_C"/>
</dbReference>
<dbReference type="PANTHER" id="PTHR37425">
    <property type="match status" value="1"/>
</dbReference>
<proteinExistence type="inferred from homology"/>
<evidence type="ECO:0000256" key="1">
    <source>
        <dbReference type="ARBA" id="ARBA00001947"/>
    </source>
</evidence>